<dbReference type="RefSeq" id="WP_343788209.1">
    <property type="nucleotide sequence ID" value="NZ_BAAAFH010000021.1"/>
</dbReference>
<proteinExistence type="predicted"/>
<reference evidence="2" key="1">
    <citation type="journal article" date="2019" name="Int. J. Syst. Evol. Microbiol.">
        <title>The Global Catalogue of Microorganisms (GCM) 10K type strain sequencing project: providing services to taxonomists for standard genome sequencing and annotation.</title>
        <authorList>
            <consortium name="The Broad Institute Genomics Platform"/>
            <consortium name="The Broad Institute Genome Sequencing Center for Infectious Disease"/>
            <person name="Wu L."/>
            <person name="Ma J."/>
        </authorList>
    </citation>
    <scope>NUCLEOTIDE SEQUENCE [LARGE SCALE GENOMIC DNA]</scope>
    <source>
        <strain evidence="2">JCM 16083</strain>
    </source>
</reference>
<accession>A0ABP3Y3H8</accession>
<keyword evidence="2" id="KW-1185">Reference proteome</keyword>
<name>A0ABP3Y3H8_9FLAO</name>
<organism evidence="1 2">
    <name type="scientific">Wandonia haliotis</name>
    <dbReference type="NCBI Taxonomy" id="574963"/>
    <lineage>
        <taxon>Bacteria</taxon>
        <taxon>Pseudomonadati</taxon>
        <taxon>Bacteroidota</taxon>
        <taxon>Flavobacteriia</taxon>
        <taxon>Flavobacteriales</taxon>
        <taxon>Crocinitomicaceae</taxon>
        <taxon>Wandonia</taxon>
    </lineage>
</organism>
<evidence type="ECO:0000313" key="1">
    <source>
        <dbReference type="EMBL" id="GAA0876061.1"/>
    </source>
</evidence>
<evidence type="ECO:0000313" key="2">
    <source>
        <dbReference type="Proteomes" id="UP001501126"/>
    </source>
</evidence>
<protein>
    <submittedName>
        <fullName evidence="1">Uncharacterized protein</fullName>
    </submittedName>
</protein>
<comment type="caution">
    <text evidence="1">The sequence shown here is derived from an EMBL/GenBank/DDBJ whole genome shotgun (WGS) entry which is preliminary data.</text>
</comment>
<sequence>MGLNISGLVIDKNYENNIAELESVIGEKLLFEKEVTFEEALESWKEDTYCDVYFSKNGTLVLLSMEIGGFEFYANNQTAFSFVLSEMTMMFTINYTKNDELIRSIMESEEMSEDEGEPFEFEKNEGDKSELIYHLIEKTLGESFDDIDLGAKCFRYSFKQEEEINTQSEEIRTEETYLDKKPWWKFW</sequence>
<dbReference type="Proteomes" id="UP001501126">
    <property type="component" value="Unassembled WGS sequence"/>
</dbReference>
<dbReference type="EMBL" id="BAAAFH010000021">
    <property type="protein sequence ID" value="GAA0876061.1"/>
    <property type="molecule type" value="Genomic_DNA"/>
</dbReference>
<gene>
    <name evidence="1" type="ORF">GCM10009118_24710</name>
</gene>